<evidence type="ECO:0000259" key="2">
    <source>
        <dbReference type="PROSITE" id="PS50280"/>
    </source>
</evidence>
<dbReference type="PANTHER" id="PTHR47332:SF4">
    <property type="entry name" value="SET DOMAIN-CONTAINING PROTEIN 5"/>
    <property type="match status" value="1"/>
</dbReference>
<dbReference type="AlphaFoldDB" id="A0A9P9IUR9"/>
<reference evidence="3" key="1">
    <citation type="journal article" date="2021" name="Nat. Commun.">
        <title>Genetic determinants of endophytism in the Arabidopsis root mycobiome.</title>
        <authorList>
            <person name="Mesny F."/>
            <person name="Miyauchi S."/>
            <person name="Thiergart T."/>
            <person name="Pickel B."/>
            <person name="Atanasova L."/>
            <person name="Karlsson M."/>
            <person name="Huettel B."/>
            <person name="Barry K.W."/>
            <person name="Haridas S."/>
            <person name="Chen C."/>
            <person name="Bauer D."/>
            <person name="Andreopoulos W."/>
            <person name="Pangilinan J."/>
            <person name="LaButti K."/>
            <person name="Riley R."/>
            <person name="Lipzen A."/>
            <person name="Clum A."/>
            <person name="Drula E."/>
            <person name="Henrissat B."/>
            <person name="Kohler A."/>
            <person name="Grigoriev I.V."/>
            <person name="Martin F.M."/>
            <person name="Hacquard S."/>
        </authorList>
    </citation>
    <scope>NUCLEOTIDE SEQUENCE</scope>
    <source>
        <strain evidence="3">MPI-CAGE-CH-0243</strain>
    </source>
</reference>
<name>A0A9P9IUR9_9PLEO</name>
<dbReference type="CDD" id="cd20071">
    <property type="entry name" value="SET_SMYD"/>
    <property type="match status" value="1"/>
</dbReference>
<organism evidence="3 4">
    <name type="scientific">Dendryphion nanum</name>
    <dbReference type="NCBI Taxonomy" id="256645"/>
    <lineage>
        <taxon>Eukaryota</taxon>
        <taxon>Fungi</taxon>
        <taxon>Dikarya</taxon>
        <taxon>Ascomycota</taxon>
        <taxon>Pezizomycotina</taxon>
        <taxon>Dothideomycetes</taxon>
        <taxon>Pleosporomycetidae</taxon>
        <taxon>Pleosporales</taxon>
        <taxon>Torulaceae</taxon>
        <taxon>Dendryphion</taxon>
    </lineage>
</organism>
<keyword evidence="4" id="KW-1185">Reference proteome</keyword>
<dbReference type="PROSITE" id="PS50280">
    <property type="entry name" value="SET"/>
    <property type="match status" value="1"/>
</dbReference>
<dbReference type="SMART" id="SM00317">
    <property type="entry name" value="SET"/>
    <property type="match status" value="1"/>
</dbReference>
<evidence type="ECO:0000256" key="1">
    <source>
        <dbReference type="SAM" id="SignalP"/>
    </source>
</evidence>
<dbReference type="PANTHER" id="PTHR47332">
    <property type="entry name" value="SET DOMAIN-CONTAINING PROTEIN 5"/>
    <property type="match status" value="1"/>
</dbReference>
<dbReference type="SUPFAM" id="SSF82199">
    <property type="entry name" value="SET domain"/>
    <property type="match status" value="1"/>
</dbReference>
<dbReference type="EMBL" id="JAGMWT010000003">
    <property type="protein sequence ID" value="KAH7131810.1"/>
    <property type="molecule type" value="Genomic_DNA"/>
</dbReference>
<dbReference type="OrthoDB" id="265717at2759"/>
<feature type="signal peptide" evidence="1">
    <location>
        <begin position="1"/>
        <end position="19"/>
    </location>
</feature>
<comment type="caution">
    <text evidence="3">The sequence shown here is derived from an EMBL/GenBank/DDBJ whole genome shotgun (WGS) entry which is preliminary data.</text>
</comment>
<evidence type="ECO:0000313" key="3">
    <source>
        <dbReference type="EMBL" id="KAH7131810.1"/>
    </source>
</evidence>
<dbReference type="InterPro" id="IPR001214">
    <property type="entry name" value="SET_dom"/>
</dbReference>
<dbReference type="Proteomes" id="UP000700596">
    <property type="component" value="Unassembled WGS sequence"/>
</dbReference>
<dbReference type="InterPro" id="IPR053185">
    <property type="entry name" value="SET_domain_protein"/>
</dbReference>
<evidence type="ECO:0000313" key="4">
    <source>
        <dbReference type="Proteomes" id="UP000700596"/>
    </source>
</evidence>
<dbReference type="Pfam" id="PF00856">
    <property type="entry name" value="SET"/>
    <property type="match status" value="1"/>
</dbReference>
<feature type="chain" id="PRO_5040322037" description="SET domain-containing protein" evidence="1">
    <location>
        <begin position="20"/>
        <end position="348"/>
    </location>
</feature>
<proteinExistence type="predicted"/>
<gene>
    <name evidence="3" type="ORF">B0J11DRAFT_208876</name>
</gene>
<dbReference type="InterPro" id="IPR046341">
    <property type="entry name" value="SET_dom_sf"/>
</dbReference>
<keyword evidence="1" id="KW-0732">Signal</keyword>
<protein>
    <recommendedName>
        <fullName evidence="2">SET domain-containing protein</fullName>
    </recommendedName>
</protein>
<dbReference type="Gene3D" id="2.170.270.10">
    <property type="entry name" value="SET domain"/>
    <property type="match status" value="1"/>
</dbReference>
<accession>A0A9P9IUR9</accession>
<feature type="domain" description="SET" evidence="2">
    <location>
        <begin position="29"/>
        <end position="194"/>
    </location>
</feature>
<sequence>MWSTNFHILYVSFFAAAFAHPSCPLPGSPTFSSSRTCSFPPHPYIVAPSFGKNLGMFTRHTLEPGSIIMRETPVLVIGPSRFPRAAYPMAEVKELVRAEYDKLSQSGKDQVASLTFHVQEWEEKPQTLTDKLGYIFRTNAYETDSSVGLFPRIARINHSCRPNAAYYWSTELNKRIVYATRTIAEGEEIFVSYIPLLLTREERQQRLNRYGFTCTCSACSQSTHNLSTSDQRRKEIKHAFLAFEPQLKLDIPQTTSSFRKATKNAASSLELKDLVEKEELADYYAKVYRIVAISHARIRDWEKASVWANMGYERKVMEDSKSIWTLEMYELTRRFIENWEGDLKNRTG</sequence>